<organism evidence="3 4">
    <name type="scientific">Propionibacterium cyclohexanicum</name>
    <dbReference type="NCBI Taxonomy" id="64702"/>
    <lineage>
        <taxon>Bacteria</taxon>
        <taxon>Bacillati</taxon>
        <taxon>Actinomycetota</taxon>
        <taxon>Actinomycetes</taxon>
        <taxon>Propionibacteriales</taxon>
        <taxon>Propionibacteriaceae</taxon>
        <taxon>Propionibacterium</taxon>
    </lineage>
</organism>
<dbReference type="STRING" id="64702.SAMN05443377_10159"/>
<dbReference type="InterPro" id="IPR051908">
    <property type="entry name" value="Ribosomal_N-acetyltransferase"/>
</dbReference>
<evidence type="ECO:0000313" key="4">
    <source>
        <dbReference type="Proteomes" id="UP000198815"/>
    </source>
</evidence>
<dbReference type="GO" id="GO:0008999">
    <property type="term" value="F:protein-N-terminal-alanine acetyltransferase activity"/>
    <property type="evidence" value="ECO:0007669"/>
    <property type="project" value="TreeGrafter"/>
</dbReference>
<dbReference type="InterPro" id="IPR016181">
    <property type="entry name" value="Acyl_CoA_acyltransferase"/>
</dbReference>
<dbReference type="PANTHER" id="PTHR43441">
    <property type="entry name" value="RIBOSOMAL-PROTEIN-SERINE ACETYLTRANSFERASE"/>
    <property type="match status" value="1"/>
</dbReference>
<feature type="compositionally biased region" description="Basic and acidic residues" evidence="1">
    <location>
        <begin position="249"/>
        <end position="258"/>
    </location>
</feature>
<feature type="region of interest" description="Disordered" evidence="1">
    <location>
        <begin position="237"/>
        <end position="258"/>
    </location>
</feature>
<dbReference type="PANTHER" id="PTHR43441:SF10">
    <property type="entry name" value="ACETYLTRANSFERASE"/>
    <property type="match status" value="1"/>
</dbReference>
<dbReference type="EMBL" id="FOGZ01000001">
    <property type="protein sequence ID" value="SER47879.1"/>
    <property type="molecule type" value="Genomic_DNA"/>
</dbReference>
<dbReference type="Pfam" id="PF13302">
    <property type="entry name" value="Acetyltransf_3"/>
    <property type="match status" value="1"/>
</dbReference>
<dbReference type="InterPro" id="IPR000182">
    <property type="entry name" value="GNAT_dom"/>
</dbReference>
<dbReference type="SUPFAM" id="SSF55729">
    <property type="entry name" value="Acyl-CoA N-acyltransferases (Nat)"/>
    <property type="match status" value="1"/>
</dbReference>
<protein>
    <submittedName>
        <fullName evidence="3">Protein N-acetyltransferase, RimJ/RimL family</fullName>
    </submittedName>
</protein>
<dbReference type="Gene3D" id="1.10.3420.10">
    <property type="entry name" value="putative ntp pyrophosphohydrolase like domain"/>
    <property type="match status" value="1"/>
</dbReference>
<dbReference type="Proteomes" id="UP000198815">
    <property type="component" value="Unassembled WGS sequence"/>
</dbReference>
<name>A0A1H9PJ69_9ACTN</name>
<keyword evidence="4" id="KW-1185">Reference proteome</keyword>
<evidence type="ECO:0000313" key="3">
    <source>
        <dbReference type="EMBL" id="SER47879.1"/>
    </source>
</evidence>
<dbReference type="PROSITE" id="PS51186">
    <property type="entry name" value="GNAT"/>
    <property type="match status" value="1"/>
</dbReference>
<dbReference type="GO" id="GO:0005737">
    <property type="term" value="C:cytoplasm"/>
    <property type="evidence" value="ECO:0007669"/>
    <property type="project" value="TreeGrafter"/>
</dbReference>
<dbReference type="InterPro" id="IPR033653">
    <property type="entry name" value="NTP-PPase_DR2231-like"/>
</dbReference>
<dbReference type="InterPro" id="IPR021130">
    <property type="entry name" value="PRib-ATP_PPHydrolase-like"/>
</dbReference>
<evidence type="ECO:0000256" key="1">
    <source>
        <dbReference type="SAM" id="MobiDB-lite"/>
    </source>
</evidence>
<feature type="domain" description="N-acetyltransferase" evidence="2">
    <location>
        <begin position="33"/>
        <end position="195"/>
    </location>
</feature>
<proteinExistence type="predicted"/>
<sequence length="413" mass="45022">MDPGFAISEARLLAVHAFTIDAPGLFLSPPVPEDVDAVTSACQDPQIARWTTVPSPYTREDAQAFCSFLAPNGWQTGTQLTWAVRRSEQAEPIAMISLSSKPANSWDIGFWTARQARGQGVMTRAAAAVIEQAFDPRGPICAQRLEWRCEFDGELPNWASWRVAWRLGFHKQARLRAATAHRGVRRDMWLADLLPGEPREPERPWDGPVACPTSKGHGPVACPTSKGHGPVARPMDNAFEVPATPSDDDSSREGDRPEGLVRRFHRVYGLPVAEDAPSLDRDRVGLRMDLIAEEFGELFGAVYGPEARRIVDDAARSAKQADDRNRDLVGAADALADLVYVIYGMALETGIDLPAVLCEVQRSNMSKLGADGRPIYRADGKVLKGPDYRPPNLAAVLARTGTTGALGPVRPQS</sequence>
<dbReference type="Gene3D" id="3.40.630.30">
    <property type="match status" value="1"/>
</dbReference>
<dbReference type="OrthoDB" id="9795188at2"/>
<gene>
    <name evidence="3" type="ORF">SAMN05443377_10159</name>
</gene>
<evidence type="ECO:0000259" key="2">
    <source>
        <dbReference type="PROSITE" id="PS51186"/>
    </source>
</evidence>
<dbReference type="CDD" id="cd11530">
    <property type="entry name" value="NTP-PPase_DR2231_like"/>
    <property type="match status" value="1"/>
</dbReference>
<dbReference type="AlphaFoldDB" id="A0A1H9PJ69"/>
<accession>A0A1H9PJ69</accession>
<reference evidence="3 4" key="1">
    <citation type="submission" date="2016-10" db="EMBL/GenBank/DDBJ databases">
        <authorList>
            <person name="de Groot N.N."/>
        </authorList>
    </citation>
    <scope>NUCLEOTIDE SEQUENCE [LARGE SCALE GENOMIC DNA]</scope>
    <source>
        <strain evidence="3 4">DSM 16859</strain>
    </source>
</reference>
<dbReference type="Pfam" id="PF01503">
    <property type="entry name" value="PRA-PH"/>
    <property type="match status" value="1"/>
</dbReference>
<keyword evidence="3" id="KW-0808">Transferase</keyword>
<dbReference type="GO" id="GO:1990189">
    <property type="term" value="F:protein N-terminal-serine acetyltransferase activity"/>
    <property type="evidence" value="ECO:0007669"/>
    <property type="project" value="TreeGrafter"/>
</dbReference>
<dbReference type="InterPro" id="IPR023292">
    <property type="entry name" value="NTP_PyroPHydrolase-like_dom_sf"/>
</dbReference>